<evidence type="ECO:0000259" key="1">
    <source>
        <dbReference type="Pfam" id="PF17201"/>
    </source>
</evidence>
<dbReference type="Pfam" id="PF17201">
    <property type="entry name" value="Cache_3-Cache_2"/>
    <property type="match status" value="1"/>
</dbReference>
<feature type="domain" description="Cache 3/Cache 2 fusion" evidence="1">
    <location>
        <begin position="47"/>
        <end position="178"/>
    </location>
</feature>
<keyword evidence="3" id="KW-1185">Reference proteome</keyword>
<reference evidence="2 3" key="1">
    <citation type="submission" date="2023-02" db="EMBL/GenBank/DDBJ databases">
        <title>Devosia chondri sp. nov., isolated from the phycosphere of marine algae.</title>
        <authorList>
            <person name="Kim J.M."/>
            <person name="Lee J.K."/>
            <person name="Choi B.J."/>
            <person name="Bayburt H."/>
            <person name="Jeon C.O."/>
        </authorList>
    </citation>
    <scope>NUCLEOTIDE SEQUENCE [LARGE SCALE GENOMIC DNA]</scope>
    <source>
        <strain evidence="2 3">G2-5</strain>
    </source>
</reference>
<evidence type="ECO:0000313" key="3">
    <source>
        <dbReference type="Proteomes" id="UP001222118"/>
    </source>
</evidence>
<dbReference type="RefSeq" id="WP_282210110.1">
    <property type="nucleotide sequence ID" value="NZ_CP118247.1"/>
</dbReference>
<dbReference type="Proteomes" id="UP001222118">
    <property type="component" value="Chromosome"/>
</dbReference>
<proteinExistence type="predicted"/>
<name>A0ABY7YTF5_9HYPH</name>
<gene>
    <name evidence="2" type="ORF">PSQ90_09610</name>
</gene>
<dbReference type="InterPro" id="IPR033462">
    <property type="entry name" value="Cache_3-Cache_2"/>
</dbReference>
<protein>
    <submittedName>
        <fullName evidence="2">Cache 3/Cache 2 fusion domain-containing protein</fullName>
    </submittedName>
</protein>
<accession>A0ABY7YTF5</accession>
<organism evidence="2 3">
    <name type="scientific">Devosia rhodophyticola</name>
    <dbReference type="NCBI Taxonomy" id="3026423"/>
    <lineage>
        <taxon>Bacteria</taxon>
        <taxon>Pseudomonadati</taxon>
        <taxon>Pseudomonadota</taxon>
        <taxon>Alphaproteobacteria</taxon>
        <taxon>Hyphomicrobiales</taxon>
        <taxon>Devosiaceae</taxon>
        <taxon>Devosia</taxon>
    </lineage>
</organism>
<evidence type="ECO:0000313" key="2">
    <source>
        <dbReference type="EMBL" id="WDR04589.1"/>
    </source>
</evidence>
<sequence length="201" mass="21639">MFERIRNAFGNIKLTTTIAVLVISATVVSAAAISAAIYVTLSESARESAQTQQTSNLKTAATVLNSLLPGATVSWNDDGSLDGIKTWVMPRQFLNNDLVDSIVRITGESATLYTWNDEAQRFEALSTTLRDADGKRLVGMPLDETDPAFASITAGLPYRGQANIEGENYFTAYQPIADLVRQGARHYLCRVGQGSSGSGDI</sequence>
<dbReference type="EMBL" id="CP118247">
    <property type="protein sequence ID" value="WDR04589.1"/>
    <property type="molecule type" value="Genomic_DNA"/>
</dbReference>